<reference evidence="10" key="1">
    <citation type="submission" date="2025-08" db="UniProtKB">
        <authorList>
            <consortium name="Ensembl"/>
        </authorList>
    </citation>
    <scope>IDENTIFICATION</scope>
</reference>
<evidence type="ECO:0000256" key="4">
    <source>
        <dbReference type="ARBA" id="ARBA00022786"/>
    </source>
</evidence>
<evidence type="ECO:0000256" key="5">
    <source>
        <dbReference type="ARBA" id="ARBA00031516"/>
    </source>
</evidence>
<dbReference type="GO" id="GO:1990592">
    <property type="term" value="P:protein K69-linked ufmylation"/>
    <property type="evidence" value="ECO:0007669"/>
    <property type="project" value="TreeGrafter"/>
</dbReference>
<dbReference type="InterPro" id="IPR056579">
    <property type="entry name" value="Ufl1_N"/>
</dbReference>
<reference evidence="10" key="2">
    <citation type="submission" date="2025-09" db="UniProtKB">
        <authorList>
            <consortium name="Ensembl"/>
        </authorList>
    </citation>
    <scope>IDENTIFICATION</scope>
</reference>
<dbReference type="GO" id="GO:0032434">
    <property type="term" value="P:regulation of proteasomal ubiquitin-dependent protein catabolic process"/>
    <property type="evidence" value="ECO:0007669"/>
    <property type="project" value="TreeGrafter"/>
</dbReference>
<dbReference type="InterPro" id="IPR056761">
    <property type="entry name" value="Ufl1-like_C"/>
</dbReference>
<proteinExistence type="inferred from homology"/>
<dbReference type="InterPro" id="IPR018611">
    <property type="entry name" value="Ufl1"/>
</dbReference>
<dbReference type="Proteomes" id="UP000694523">
    <property type="component" value="Unplaced"/>
</dbReference>
<evidence type="ECO:0000313" key="10">
    <source>
        <dbReference type="Ensembl" id="ENSNMLP00000013217.1"/>
    </source>
</evidence>
<keyword evidence="3" id="KW-0808">Transferase</keyword>
<organism evidence="10 11">
    <name type="scientific">Neogobius melanostomus</name>
    <name type="common">round goby</name>
    <dbReference type="NCBI Taxonomy" id="47308"/>
    <lineage>
        <taxon>Eukaryota</taxon>
        <taxon>Metazoa</taxon>
        <taxon>Chordata</taxon>
        <taxon>Craniata</taxon>
        <taxon>Vertebrata</taxon>
        <taxon>Euteleostomi</taxon>
        <taxon>Actinopterygii</taxon>
        <taxon>Neopterygii</taxon>
        <taxon>Teleostei</taxon>
        <taxon>Neoteleostei</taxon>
        <taxon>Acanthomorphata</taxon>
        <taxon>Gobiaria</taxon>
        <taxon>Gobiiformes</taxon>
        <taxon>Gobioidei</taxon>
        <taxon>Gobiidae</taxon>
        <taxon>Benthophilinae</taxon>
        <taxon>Neogobiini</taxon>
        <taxon>Neogobius</taxon>
    </lineage>
</organism>
<evidence type="ECO:0000259" key="7">
    <source>
        <dbReference type="Pfam" id="PF09743"/>
    </source>
</evidence>
<feature type="domain" description="E3 UFM1-protein ligase 1-like" evidence="8">
    <location>
        <begin position="541"/>
        <end position="610"/>
    </location>
</feature>
<evidence type="ECO:0000256" key="6">
    <source>
        <dbReference type="SAM" id="MobiDB-lite"/>
    </source>
</evidence>
<evidence type="ECO:0000259" key="9">
    <source>
        <dbReference type="Pfam" id="PF25041"/>
    </source>
</evidence>
<dbReference type="Pfam" id="PF23659">
    <property type="entry name" value="UFL1"/>
    <property type="match status" value="1"/>
</dbReference>
<dbReference type="GO" id="GO:0061666">
    <property type="term" value="F:UFM1 ligase activity"/>
    <property type="evidence" value="ECO:0007669"/>
    <property type="project" value="InterPro"/>
</dbReference>
<feature type="domain" description="E3 UFM1-protein ligase 1-like N-terminal" evidence="7">
    <location>
        <begin position="7"/>
        <end position="285"/>
    </location>
</feature>
<dbReference type="GO" id="GO:0005789">
    <property type="term" value="C:endoplasmic reticulum membrane"/>
    <property type="evidence" value="ECO:0007669"/>
    <property type="project" value="TreeGrafter"/>
</dbReference>
<evidence type="ECO:0000259" key="8">
    <source>
        <dbReference type="Pfam" id="PF23659"/>
    </source>
</evidence>
<dbReference type="PANTHER" id="PTHR31057">
    <property type="entry name" value="E3 UFM1-PROTEIN LIGASE 1"/>
    <property type="match status" value="1"/>
</dbReference>
<keyword evidence="4" id="KW-0833">Ubl conjugation pathway</keyword>
<feature type="compositionally biased region" description="Basic and acidic residues" evidence="6">
    <location>
        <begin position="415"/>
        <end position="424"/>
    </location>
</feature>
<evidence type="ECO:0000256" key="2">
    <source>
        <dbReference type="ARBA" id="ARBA00019780"/>
    </source>
</evidence>
<dbReference type="GO" id="GO:0034976">
    <property type="term" value="P:response to endoplasmic reticulum stress"/>
    <property type="evidence" value="ECO:0007669"/>
    <property type="project" value="TreeGrafter"/>
</dbReference>
<dbReference type="Pfam" id="PF09743">
    <property type="entry name" value="E3_UFM1_ligase"/>
    <property type="match status" value="1"/>
</dbReference>
<dbReference type="PANTHER" id="PTHR31057:SF0">
    <property type="entry name" value="E3 UFM1-PROTEIN LIGASE 1"/>
    <property type="match status" value="1"/>
</dbReference>
<dbReference type="AlphaFoldDB" id="A0A8C6SYS1"/>
<feature type="region of interest" description="Disordered" evidence="6">
    <location>
        <begin position="407"/>
        <end position="480"/>
    </location>
</feature>
<accession>A0A8C6SYS1</accession>
<dbReference type="Pfam" id="PF25870">
    <property type="entry name" value="WHD_UFL1_5th"/>
    <property type="match status" value="1"/>
</dbReference>
<keyword evidence="11" id="KW-1185">Reference proteome</keyword>
<evidence type="ECO:0000256" key="3">
    <source>
        <dbReference type="ARBA" id="ARBA00022679"/>
    </source>
</evidence>
<evidence type="ECO:0000256" key="1">
    <source>
        <dbReference type="ARBA" id="ARBA00010789"/>
    </source>
</evidence>
<name>A0A8C6SYS1_9GOBI</name>
<sequence length="759" mass="85130">MAADWEEIRRLAADFQRAQFAETVQRLSERNCIEIIHKLVEDKQLDVVHTLDGKEYITPAQISREIRDELYVHGGRVNIVDLQQIINVDWVHVENRASDIAKFDRGVQLVLGQLIDNAYLDRLAEEVNDKLQEAGLISIAELCKSYDLPGDFLTEVAHTPRLGKLIQGEMDQYNRGIIFTQAFVARHKARIQGLFSAITRPTPVSSMIGAFGFQEHLLYSVLEELVNTGRLKGTVVGGRQDKAVYIPDIYARTQNAWVDSFLQQNGYLEFDSLVRLGIPDPSSYIKKRFKSSKLLFLRAACVGQGLVDQVEASVEEAVSSASWTDIQPILPSCLSEEDVGILISQAMRNINAQSSARVLGETVVVSEKFISSCLALFDEDMQKKALKEVKNNPVFLITEDDIKQASMLTESSTSSKKDKREADRRKKATEGSGSVKAGGGGNAREIRIRKTKKKGRKDEDSDEETGSSQQNRNKQTEVPFMAEDEIITVLEQRLADCPEEILSELAEQLSRPLTKNYQEVLRTVFMSSSSSTTGASKKKSMKDLQEEISNLYNNIRLFEKGTKLFSDETQVNIAKHVLRTVCADMTNILVNFLAADMMMSAENPSSITSESIEDFLTNIESSAEVCGFMLKKFVLCVCIACRQVLFMHRHALLEQLRDTEDPALVLHLTSVLLFQAQTQNMLHAPGRCVPQIIGTLTGRITEQQQLLASYQSLVVKQLVSHKQDEGDQEEPDEDTRAVRTQIMALTPQVKELVQKKTEE</sequence>
<protein>
    <recommendedName>
        <fullName evidence="2">E3 UFM1-protein ligase 1</fullName>
    </recommendedName>
    <alternativeName>
        <fullName evidence="5">E3 UFM1-protein transferase 1</fullName>
    </alternativeName>
</protein>
<dbReference type="Pfam" id="PF25041">
    <property type="entry name" value="UFL1_C"/>
    <property type="match status" value="1"/>
</dbReference>
<dbReference type="InterPro" id="IPR056580">
    <property type="entry name" value="Ufl1_dom"/>
</dbReference>
<feature type="domain" description="E3 UFM1-protein ligase-like C-terminal" evidence="9">
    <location>
        <begin position="642"/>
        <end position="752"/>
    </location>
</feature>
<dbReference type="Ensembl" id="ENSNMLT00000014877.1">
    <property type="protein sequence ID" value="ENSNMLP00000013217.1"/>
    <property type="gene ID" value="ENSNMLG00000008871.1"/>
</dbReference>
<evidence type="ECO:0000313" key="11">
    <source>
        <dbReference type="Proteomes" id="UP000694523"/>
    </source>
</evidence>
<comment type="similarity">
    <text evidence="1">Belongs to the UFL1 family.</text>
</comment>